<keyword evidence="3 5" id="KW-0175">Coiled coil</keyword>
<evidence type="ECO:0000256" key="1">
    <source>
        <dbReference type="ARBA" id="ARBA00007209"/>
    </source>
</evidence>
<dbReference type="GO" id="GO:0015630">
    <property type="term" value="C:microtubule cytoskeleton"/>
    <property type="evidence" value="ECO:0007669"/>
    <property type="project" value="UniProtKB-UniRule"/>
</dbReference>
<accession>A0A0R3UEG7</accession>
<proteinExistence type="inferred from homology"/>
<evidence type="ECO:0000256" key="5">
    <source>
        <dbReference type="SAM" id="Coils"/>
    </source>
</evidence>
<keyword evidence="4" id="KW-0282">Flagellum</keyword>
<gene>
    <name evidence="6" type="ORF">MCOS_LOCUS5397</name>
</gene>
<dbReference type="PRINTS" id="PR00511">
    <property type="entry name" value="TEKTIN"/>
</dbReference>
<organism evidence="6 7">
    <name type="scientific">Mesocestoides corti</name>
    <name type="common">Flatworm</name>
    <dbReference type="NCBI Taxonomy" id="53468"/>
    <lineage>
        <taxon>Eukaryota</taxon>
        <taxon>Metazoa</taxon>
        <taxon>Spiralia</taxon>
        <taxon>Lophotrochozoa</taxon>
        <taxon>Platyhelminthes</taxon>
        <taxon>Cestoda</taxon>
        <taxon>Eucestoda</taxon>
        <taxon>Cyclophyllidea</taxon>
        <taxon>Mesocestoididae</taxon>
        <taxon>Mesocestoides</taxon>
    </lineage>
</organism>
<feature type="coiled-coil region" evidence="5">
    <location>
        <begin position="422"/>
        <end position="456"/>
    </location>
</feature>
<dbReference type="GO" id="GO:0060294">
    <property type="term" value="P:cilium movement involved in cell motility"/>
    <property type="evidence" value="ECO:0007669"/>
    <property type="project" value="UniProtKB-UniRule"/>
</dbReference>
<dbReference type="Proteomes" id="UP000267029">
    <property type="component" value="Unassembled WGS sequence"/>
</dbReference>
<dbReference type="GO" id="GO:0005930">
    <property type="term" value="C:axoneme"/>
    <property type="evidence" value="ECO:0007669"/>
    <property type="project" value="UniProtKB-SubCell"/>
</dbReference>
<feature type="coiled-coil region" evidence="5">
    <location>
        <begin position="110"/>
        <end position="144"/>
    </location>
</feature>
<feature type="coiled-coil region" evidence="5">
    <location>
        <begin position="181"/>
        <end position="215"/>
    </location>
</feature>
<keyword evidence="7" id="KW-1185">Reference proteome</keyword>
<evidence type="ECO:0000256" key="4">
    <source>
        <dbReference type="RuleBase" id="RU367040"/>
    </source>
</evidence>
<keyword evidence="4" id="KW-0969">Cilium</keyword>
<comment type="subcellular location">
    <subcellularLocation>
        <location evidence="4">Cytoplasm</location>
        <location evidence="4">Cytoskeleton</location>
        <location evidence="4">Cilium axoneme</location>
    </subcellularLocation>
</comment>
<keyword evidence="4" id="KW-0966">Cell projection</keyword>
<dbReference type="InterPro" id="IPR000435">
    <property type="entry name" value="Tektins"/>
</dbReference>
<keyword evidence="2" id="KW-0963">Cytoplasm</keyword>
<dbReference type="GO" id="GO:0005634">
    <property type="term" value="C:nucleus"/>
    <property type="evidence" value="ECO:0007669"/>
    <property type="project" value="TreeGrafter"/>
</dbReference>
<dbReference type="Pfam" id="PF03148">
    <property type="entry name" value="Tektin"/>
    <property type="match status" value="2"/>
</dbReference>
<evidence type="ECO:0000256" key="3">
    <source>
        <dbReference type="ARBA" id="ARBA00023054"/>
    </source>
</evidence>
<evidence type="ECO:0000256" key="2">
    <source>
        <dbReference type="ARBA" id="ARBA00022490"/>
    </source>
</evidence>
<evidence type="ECO:0000313" key="7">
    <source>
        <dbReference type="Proteomes" id="UP000267029"/>
    </source>
</evidence>
<sequence>MYCSDTQTLTQRTAPKEIAPCFPEQVYATSNGIESGVSTIGFRSGRYAPEEAQESLNRRFAQANLDFDISQQTRHDNRNMMTETEEKSKSDFTNTTEKLRERLKDLHFWKSELEKEILDVIATNDRLIKRKRELERTLEALDECVLLTTDCLNARQRRFGEDLQQDAVELELMKASVSPELDILNKAIALVKRSIQQVNNQLERNRQAKQDLEMAWSDKHEADLLDSEGAHLKPTSTNKQHYAGEARSWPQAAQSTVQSWTQHAHDLILRSEHERMASEQLYQLCESIAIDVARDVVNQKDCVNVAFQKRLDEYECDKQRLIEQLKKASLESLTPWQSKFVPFQLANLRCTKFIEGMHTLPNFEKICTEITELENNIKEMEYAIIAKDAYVKTIQTRLHLHNQRPNVENCRDSPQKAMLDEMHNIQVTIDKLRDQLALTENNLKHLQDTQLMLEKEIHMKNVSIQVDKDHCARHRMAFPSAIRLRGH</sequence>
<protein>
    <recommendedName>
        <fullName evidence="4">Tektin</fullName>
    </recommendedName>
</protein>
<name>A0A0R3UEG7_MESCO</name>
<dbReference type="AlphaFoldDB" id="A0A0R3UEG7"/>
<dbReference type="PANTHER" id="PTHR19960">
    <property type="entry name" value="TEKTIN"/>
    <property type="match status" value="1"/>
</dbReference>
<dbReference type="STRING" id="53468.A0A0R3UEG7"/>
<dbReference type="EMBL" id="UXSR01005193">
    <property type="protein sequence ID" value="VDD79394.1"/>
    <property type="molecule type" value="Genomic_DNA"/>
</dbReference>
<reference evidence="6 7" key="1">
    <citation type="submission" date="2018-10" db="EMBL/GenBank/DDBJ databases">
        <authorList>
            <consortium name="Pathogen Informatics"/>
        </authorList>
    </citation>
    <scope>NUCLEOTIDE SEQUENCE [LARGE SCALE GENOMIC DNA]</scope>
</reference>
<feature type="coiled-coil region" evidence="5">
    <location>
        <begin position="304"/>
        <end position="331"/>
    </location>
</feature>
<dbReference type="OrthoDB" id="5788000at2759"/>
<dbReference type="PANTHER" id="PTHR19960:SF12">
    <property type="entry name" value="TEKTIN-4"/>
    <property type="match status" value="1"/>
</dbReference>
<dbReference type="InterPro" id="IPR048256">
    <property type="entry name" value="Tektin-like"/>
</dbReference>
<comment type="similarity">
    <text evidence="1 4">Belongs to the tektin family.</text>
</comment>
<evidence type="ECO:0000313" key="6">
    <source>
        <dbReference type="EMBL" id="VDD79394.1"/>
    </source>
</evidence>
<dbReference type="GO" id="GO:0060271">
    <property type="term" value="P:cilium assembly"/>
    <property type="evidence" value="ECO:0007669"/>
    <property type="project" value="UniProtKB-UniRule"/>
</dbReference>